<proteinExistence type="predicted"/>
<name>A0ABY5I9N5_9FIRM</name>
<reference evidence="2" key="1">
    <citation type="submission" date="2022-07" db="EMBL/GenBank/DDBJ databases">
        <title>Faecal culturing of patients with breast cancer.</title>
        <authorList>
            <person name="Teng N.M.Y."/>
            <person name="Kiu R."/>
            <person name="Evans R."/>
            <person name="Baker D.J."/>
            <person name="Zenner C."/>
            <person name="Robinson S.D."/>
            <person name="Hall L.J."/>
        </authorList>
    </citation>
    <scope>NUCLEOTIDE SEQUENCE</scope>
    <source>
        <strain evidence="2">LH1062</strain>
    </source>
</reference>
<dbReference type="RefSeq" id="WP_290142231.1">
    <property type="nucleotide sequence ID" value="NZ_CP101620.1"/>
</dbReference>
<feature type="transmembrane region" description="Helical" evidence="1">
    <location>
        <begin position="52"/>
        <end position="70"/>
    </location>
</feature>
<keyword evidence="3" id="KW-1185">Reference proteome</keyword>
<evidence type="ECO:0000313" key="2">
    <source>
        <dbReference type="EMBL" id="UTY40753.1"/>
    </source>
</evidence>
<evidence type="ECO:0000313" key="3">
    <source>
        <dbReference type="Proteomes" id="UP001060112"/>
    </source>
</evidence>
<keyword evidence="1" id="KW-0472">Membrane</keyword>
<organism evidence="2 3">
    <name type="scientific">Allocoprobacillus halotolerans</name>
    <dbReference type="NCBI Taxonomy" id="2944914"/>
    <lineage>
        <taxon>Bacteria</taxon>
        <taxon>Bacillati</taxon>
        <taxon>Bacillota</taxon>
        <taxon>Erysipelotrichia</taxon>
        <taxon>Erysipelotrichales</taxon>
        <taxon>Erysipelotrichaceae</taxon>
        <taxon>Allocoprobacillus</taxon>
    </lineage>
</organism>
<dbReference type="InterPro" id="IPR043739">
    <property type="entry name" value="DUF5684"/>
</dbReference>
<feature type="transmembrane region" description="Helical" evidence="1">
    <location>
        <begin position="27"/>
        <end position="45"/>
    </location>
</feature>
<protein>
    <submittedName>
        <fullName evidence="2">DUF5684 domain-containing protein</fullName>
    </submittedName>
</protein>
<accession>A0ABY5I9N5</accession>
<dbReference type="EMBL" id="CP101620">
    <property type="protein sequence ID" value="UTY40753.1"/>
    <property type="molecule type" value="Genomic_DNA"/>
</dbReference>
<keyword evidence="1" id="KW-0812">Transmembrane</keyword>
<keyword evidence="1" id="KW-1133">Transmembrane helix</keyword>
<feature type="transmembrane region" description="Helical" evidence="1">
    <location>
        <begin position="76"/>
        <end position="99"/>
    </location>
</feature>
<sequence length="108" mass="12626">MHIILGSYYSLFSMIGWWGVFKKAGYSGWYALIPFVNLYFICKVITGNGLNFLWFLLPIINVFYAFYLIFRLSYVFGHGFMFGLGLLFIYGLFIVILGFGSSRYRGYR</sequence>
<evidence type="ECO:0000256" key="1">
    <source>
        <dbReference type="SAM" id="Phobius"/>
    </source>
</evidence>
<dbReference type="Pfam" id="PF18936">
    <property type="entry name" value="DUF5684"/>
    <property type="match status" value="1"/>
</dbReference>
<dbReference type="Proteomes" id="UP001060112">
    <property type="component" value="Chromosome"/>
</dbReference>
<gene>
    <name evidence="2" type="ORF">NMU03_08380</name>
</gene>